<comment type="similarity">
    <text evidence="1 5">Belongs to the FlgD family.</text>
</comment>
<dbReference type="AlphaFoldDB" id="A0A2U2BRZ2"/>
<dbReference type="InterPro" id="IPR005648">
    <property type="entry name" value="FlgD"/>
</dbReference>
<dbReference type="Gene3D" id="2.60.40.4070">
    <property type="match status" value="1"/>
</dbReference>
<comment type="function">
    <text evidence="4 5">Required for flagellar hook formation. May act as a scaffolding protein.</text>
</comment>
<keyword evidence="7" id="KW-0282">Flagellum</keyword>
<reference evidence="8" key="1">
    <citation type="submission" date="2018-05" db="EMBL/GenBank/DDBJ databases">
        <authorList>
            <person name="Liu B.-T."/>
        </authorList>
    </citation>
    <scope>NUCLEOTIDE SEQUENCE [LARGE SCALE GENOMIC DNA]</scope>
    <source>
        <strain evidence="8">WD6-1</strain>
    </source>
</reference>
<dbReference type="OrthoDB" id="9785233at2"/>
<keyword evidence="8" id="KW-1185">Reference proteome</keyword>
<sequence length="227" mass="24220">MVEFNPLAQALPQSGAAGQAGNASAELADNFDTFLTLLTEQLKNQDPLSPMDSKEFVGQLVQFSSVEQQINSNESLESLLALQSATARMSAVDYIGKTATVSGADARLSQGEAQWEYGLPREANRTQLLIKNPQGRLVATLEGETGAGPHTLSWDGRDNAGNVQPDGVYTLEVVAKDSEDALMETPIRISDRVTGVDMSGEDVMVEMGALRVPATQIIAVRQDDPAA</sequence>
<name>A0A2U2BRZ2_9PROT</name>
<protein>
    <recommendedName>
        <fullName evidence="2 5">Basal-body rod modification protein FlgD</fullName>
    </recommendedName>
</protein>
<feature type="domain" description="FlgD/Vpr Ig-like" evidence="6">
    <location>
        <begin position="110"/>
        <end position="177"/>
    </location>
</feature>
<dbReference type="Proteomes" id="UP000245168">
    <property type="component" value="Unassembled WGS sequence"/>
</dbReference>
<dbReference type="Gene3D" id="2.30.30.910">
    <property type="match status" value="1"/>
</dbReference>
<dbReference type="RefSeq" id="WP_109253489.1">
    <property type="nucleotide sequence ID" value="NZ_QEXV01000005.1"/>
</dbReference>
<organism evidence="7 8">
    <name type="scientific">Marinicauda salina</name>
    <dbReference type="NCBI Taxonomy" id="2135793"/>
    <lineage>
        <taxon>Bacteria</taxon>
        <taxon>Pseudomonadati</taxon>
        <taxon>Pseudomonadota</taxon>
        <taxon>Alphaproteobacteria</taxon>
        <taxon>Maricaulales</taxon>
        <taxon>Maricaulaceae</taxon>
        <taxon>Marinicauda</taxon>
    </lineage>
</organism>
<evidence type="ECO:0000256" key="4">
    <source>
        <dbReference type="ARBA" id="ARBA00024746"/>
    </source>
</evidence>
<accession>A0A2U2BRZ2</accession>
<gene>
    <name evidence="7" type="ORF">DDZ18_11240</name>
</gene>
<dbReference type="Pfam" id="PF03963">
    <property type="entry name" value="FlgD"/>
    <property type="match status" value="1"/>
</dbReference>
<keyword evidence="7" id="KW-0969">Cilium</keyword>
<evidence type="ECO:0000256" key="5">
    <source>
        <dbReference type="RuleBase" id="RU362076"/>
    </source>
</evidence>
<evidence type="ECO:0000256" key="3">
    <source>
        <dbReference type="ARBA" id="ARBA00022795"/>
    </source>
</evidence>
<evidence type="ECO:0000313" key="7">
    <source>
        <dbReference type="EMBL" id="PWE16766.1"/>
    </source>
</evidence>
<keyword evidence="3 5" id="KW-1005">Bacterial flagellum biogenesis</keyword>
<keyword evidence="7" id="KW-0966">Cell projection</keyword>
<dbReference type="InterPro" id="IPR025965">
    <property type="entry name" value="FlgD/Vpr_Ig-like"/>
</dbReference>
<dbReference type="EMBL" id="QEXV01000005">
    <property type="protein sequence ID" value="PWE16766.1"/>
    <property type="molecule type" value="Genomic_DNA"/>
</dbReference>
<evidence type="ECO:0000259" key="6">
    <source>
        <dbReference type="Pfam" id="PF13860"/>
    </source>
</evidence>
<evidence type="ECO:0000256" key="1">
    <source>
        <dbReference type="ARBA" id="ARBA00010577"/>
    </source>
</evidence>
<comment type="caution">
    <text evidence="7">The sequence shown here is derived from an EMBL/GenBank/DDBJ whole genome shotgun (WGS) entry which is preliminary data.</text>
</comment>
<dbReference type="Pfam" id="PF13860">
    <property type="entry name" value="FlgD_ig"/>
    <property type="match status" value="1"/>
</dbReference>
<dbReference type="GO" id="GO:0044781">
    <property type="term" value="P:bacterial-type flagellum organization"/>
    <property type="evidence" value="ECO:0007669"/>
    <property type="project" value="UniProtKB-UniRule"/>
</dbReference>
<evidence type="ECO:0000313" key="8">
    <source>
        <dbReference type="Proteomes" id="UP000245168"/>
    </source>
</evidence>
<proteinExistence type="inferred from homology"/>
<evidence type="ECO:0000256" key="2">
    <source>
        <dbReference type="ARBA" id="ARBA00016013"/>
    </source>
</evidence>